<organism evidence="11 12">
    <name type="scientific">Paralvinella palmiformis</name>
    <dbReference type="NCBI Taxonomy" id="53620"/>
    <lineage>
        <taxon>Eukaryota</taxon>
        <taxon>Metazoa</taxon>
        <taxon>Spiralia</taxon>
        <taxon>Lophotrochozoa</taxon>
        <taxon>Annelida</taxon>
        <taxon>Polychaeta</taxon>
        <taxon>Sedentaria</taxon>
        <taxon>Canalipalpata</taxon>
        <taxon>Terebellida</taxon>
        <taxon>Terebelliformia</taxon>
        <taxon>Alvinellidae</taxon>
        <taxon>Paralvinella</taxon>
    </lineage>
</organism>
<evidence type="ECO:0000259" key="10">
    <source>
        <dbReference type="Pfam" id="PF02223"/>
    </source>
</evidence>
<keyword evidence="8" id="KW-0418">Kinase</keyword>
<dbReference type="FunFam" id="3.40.50.300:FF:000679">
    <property type="entry name" value="Thymidylate kinase"/>
    <property type="match status" value="1"/>
</dbReference>
<dbReference type="InterPro" id="IPR018095">
    <property type="entry name" value="Thymidylate_kin_CS"/>
</dbReference>
<reference evidence="11" key="1">
    <citation type="journal article" date="2023" name="Mol. Biol. Evol.">
        <title>Third-Generation Sequencing Reveals the Adaptive Role of the Epigenome in Three Deep-Sea Polychaetes.</title>
        <authorList>
            <person name="Perez M."/>
            <person name="Aroh O."/>
            <person name="Sun Y."/>
            <person name="Lan Y."/>
            <person name="Juniper S.K."/>
            <person name="Young C.R."/>
            <person name="Angers B."/>
            <person name="Qian P.Y."/>
        </authorList>
    </citation>
    <scope>NUCLEOTIDE SEQUENCE</scope>
    <source>
        <strain evidence="11">P08H-3</strain>
    </source>
</reference>
<evidence type="ECO:0000256" key="3">
    <source>
        <dbReference type="ARBA" id="ARBA00012980"/>
    </source>
</evidence>
<dbReference type="InterPro" id="IPR027417">
    <property type="entry name" value="P-loop_NTPase"/>
</dbReference>
<evidence type="ECO:0000256" key="2">
    <source>
        <dbReference type="ARBA" id="ARBA00009776"/>
    </source>
</evidence>
<dbReference type="AlphaFoldDB" id="A0AAD9J6A4"/>
<evidence type="ECO:0000256" key="9">
    <source>
        <dbReference type="ARBA" id="ARBA00022840"/>
    </source>
</evidence>
<dbReference type="NCBIfam" id="TIGR00041">
    <property type="entry name" value="DTMP_kinase"/>
    <property type="match status" value="1"/>
</dbReference>
<dbReference type="Gene3D" id="3.40.50.300">
    <property type="entry name" value="P-loop containing nucleotide triphosphate hydrolases"/>
    <property type="match status" value="1"/>
</dbReference>
<dbReference type="InterPro" id="IPR039430">
    <property type="entry name" value="Thymidylate_kin-like_dom"/>
</dbReference>
<keyword evidence="9" id="KW-0067">ATP-binding</keyword>
<comment type="caution">
    <text evidence="11">The sequence shown here is derived from an EMBL/GenBank/DDBJ whole genome shotgun (WGS) entry which is preliminary data.</text>
</comment>
<dbReference type="PANTHER" id="PTHR10344">
    <property type="entry name" value="THYMIDYLATE KINASE"/>
    <property type="match status" value="1"/>
</dbReference>
<dbReference type="GO" id="GO:0004798">
    <property type="term" value="F:dTMP kinase activity"/>
    <property type="evidence" value="ECO:0007669"/>
    <property type="project" value="UniProtKB-EC"/>
</dbReference>
<proteinExistence type="inferred from homology"/>
<evidence type="ECO:0000256" key="8">
    <source>
        <dbReference type="ARBA" id="ARBA00022777"/>
    </source>
</evidence>
<dbReference type="EMBL" id="JAODUP010000554">
    <property type="protein sequence ID" value="KAK2147417.1"/>
    <property type="molecule type" value="Genomic_DNA"/>
</dbReference>
<dbReference type="GO" id="GO:0005739">
    <property type="term" value="C:mitochondrion"/>
    <property type="evidence" value="ECO:0007669"/>
    <property type="project" value="TreeGrafter"/>
</dbReference>
<sequence length="263" mass="29806">MKYEVMLGRTFRTVGSVVFGQCHFSTNTAMLMSRGALIVLEGCDRTGKTTQCRKIVQGLNDSGMKAKMRTFPDRSTPIGCLIDAYLKKECEMEDHAVHLLFTANRWELMPGMKKDLEAGVTLVVDRYSFSGVAFSGAKSMLDLEWCFQPEQGVIRPDVVLYFDVSLHEAAKRGEYGSERYEVRSFQEKVAANYAWLRTEDWQVIDGSKSVDEVYKNVMSVVKSVISKAKSRPIRYLELPKECSIKMQTNLINGNSKHHDSKDD</sequence>
<keyword evidence="6" id="KW-0545">Nucleotide biosynthesis</keyword>
<keyword evidence="12" id="KW-1185">Reference proteome</keyword>
<protein>
    <recommendedName>
        <fullName evidence="4">Thymidylate kinase</fullName>
        <ecNumber evidence="3">2.7.4.9</ecNumber>
    </recommendedName>
</protein>
<keyword evidence="7" id="KW-0547">Nucleotide-binding</keyword>
<dbReference type="PROSITE" id="PS01331">
    <property type="entry name" value="THYMIDYLATE_KINASE"/>
    <property type="match status" value="1"/>
</dbReference>
<evidence type="ECO:0000256" key="4">
    <source>
        <dbReference type="ARBA" id="ARBA00017144"/>
    </source>
</evidence>
<gene>
    <name evidence="11" type="ORF">LSH36_554g00005</name>
</gene>
<dbReference type="GO" id="GO:0006233">
    <property type="term" value="P:dTDP biosynthetic process"/>
    <property type="evidence" value="ECO:0007669"/>
    <property type="project" value="InterPro"/>
</dbReference>
<dbReference type="EC" id="2.7.4.9" evidence="3"/>
<dbReference type="CDD" id="cd01672">
    <property type="entry name" value="TMPK"/>
    <property type="match status" value="1"/>
</dbReference>
<feature type="domain" description="Thymidylate kinase-like" evidence="10">
    <location>
        <begin position="40"/>
        <end position="215"/>
    </location>
</feature>
<dbReference type="Proteomes" id="UP001208570">
    <property type="component" value="Unassembled WGS sequence"/>
</dbReference>
<dbReference type="InterPro" id="IPR018094">
    <property type="entry name" value="Thymidylate_kinase"/>
</dbReference>
<name>A0AAD9J6A4_9ANNE</name>
<evidence type="ECO:0000256" key="6">
    <source>
        <dbReference type="ARBA" id="ARBA00022727"/>
    </source>
</evidence>
<dbReference type="HAMAP" id="MF_00165">
    <property type="entry name" value="Thymidylate_kinase"/>
    <property type="match status" value="1"/>
</dbReference>
<comment type="similarity">
    <text evidence="2">Belongs to the thymidylate kinase family.</text>
</comment>
<evidence type="ECO:0000256" key="5">
    <source>
        <dbReference type="ARBA" id="ARBA00022679"/>
    </source>
</evidence>
<dbReference type="GO" id="GO:0005829">
    <property type="term" value="C:cytosol"/>
    <property type="evidence" value="ECO:0007669"/>
    <property type="project" value="TreeGrafter"/>
</dbReference>
<evidence type="ECO:0000313" key="12">
    <source>
        <dbReference type="Proteomes" id="UP001208570"/>
    </source>
</evidence>
<dbReference type="GO" id="GO:0005634">
    <property type="term" value="C:nucleus"/>
    <property type="evidence" value="ECO:0007669"/>
    <property type="project" value="TreeGrafter"/>
</dbReference>
<dbReference type="GO" id="GO:0005524">
    <property type="term" value="F:ATP binding"/>
    <property type="evidence" value="ECO:0007669"/>
    <property type="project" value="UniProtKB-KW"/>
</dbReference>
<evidence type="ECO:0000256" key="7">
    <source>
        <dbReference type="ARBA" id="ARBA00022741"/>
    </source>
</evidence>
<dbReference type="GO" id="GO:0006235">
    <property type="term" value="P:dTTP biosynthetic process"/>
    <property type="evidence" value="ECO:0007669"/>
    <property type="project" value="TreeGrafter"/>
</dbReference>
<dbReference type="GO" id="GO:0004550">
    <property type="term" value="F:nucleoside diphosphate kinase activity"/>
    <property type="evidence" value="ECO:0007669"/>
    <property type="project" value="TreeGrafter"/>
</dbReference>
<dbReference type="PANTHER" id="PTHR10344:SF1">
    <property type="entry name" value="THYMIDYLATE KINASE"/>
    <property type="match status" value="1"/>
</dbReference>
<comment type="pathway">
    <text evidence="1">Pyrimidine metabolism; dTTP biosynthesis.</text>
</comment>
<dbReference type="GO" id="GO:0006227">
    <property type="term" value="P:dUDP biosynthetic process"/>
    <property type="evidence" value="ECO:0007669"/>
    <property type="project" value="TreeGrafter"/>
</dbReference>
<dbReference type="SUPFAM" id="SSF52540">
    <property type="entry name" value="P-loop containing nucleoside triphosphate hydrolases"/>
    <property type="match status" value="1"/>
</dbReference>
<accession>A0AAD9J6A4</accession>
<evidence type="ECO:0000256" key="1">
    <source>
        <dbReference type="ARBA" id="ARBA00004992"/>
    </source>
</evidence>
<keyword evidence="5" id="KW-0808">Transferase</keyword>
<evidence type="ECO:0000313" key="11">
    <source>
        <dbReference type="EMBL" id="KAK2147417.1"/>
    </source>
</evidence>
<dbReference type="Pfam" id="PF02223">
    <property type="entry name" value="Thymidylate_kin"/>
    <property type="match status" value="1"/>
</dbReference>